<evidence type="ECO:0000313" key="2">
    <source>
        <dbReference type="Proteomes" id="UP000274346"/>
    </source>
</evidence>
<sequence length="35" mass="3821">MKAQKPGYTRVTVTINVMICPSSAWLTPSSRVLSP</sequence>
<reference evidence="1 2" key="1">
    <citation type="submission" date="2018-12" db="EMBL/GenBank/DDBJ databases">
        <authorList>
            <consortium name="Pathogen Informatics"/>
        </authorList>
    </citation>
    <scope>NUCLEOTIDE SEQUENCE [LARGE SCALE GENOMIC DNA]</scope>
    <source>
        <strain evidence="1 2">NCTC13098</strain>
    </source>
</reference>
<gene>
    <name evidence="1" type="ORF">NCTC13098_05192</name>
</gene>
<proteinExistence type="predicted"/>
<name>A0A3P8KHT5_RAOTE</name>
<dbReference type="Proteomes" id="UP000274346">
    <property type="component" value="Chromosome"/>
</dbReference>
<protein>
    <submittedName>
        <fullName evidence="1">Uncharacterized protein</fullName>
    </submittedName>
</protein>
<dbReference type="EMBL" id="LR131271">
    <property type="protein sequence ID" value="VDR28805.1"/>
    <property type="molecule type" value="Genomic_DNA"/>
</dbReference>
<dbReference type="KEGG" id="rtg:NCTC13098_05192"/>
<accession>A0A3P8KHT5</accession>
<dbReference type="AlphaFoldDB" id="A0A3P8KHT5"/>
<organism evidence="1 2">
    <name type="scientific">Raoultella terrigena</name>
    <name type="common">Klebsiella terrigena</name>
    <dbReference type="NCBI Taxonomy" id="577"/>
    <lineage>
        <taxon>Bacteria</taxon>
        <taxon>Pseudomonadati</taxon>
        <taxon>Pseudomonadota</taxon>
        <taxon>Gammaproteobacteria</taxon>
        <taxon>Enterobacterales</taxon>
        <taxon>Enterobacteriaceae</taxon>
        <taxon>Klebsiella/Raoultella group</taxon>
        <taxon>Raoultella</taxon>
    </lineage>
</organism>
<evidence type="ECO:0000313" key="1">
    <source>
        <dbReference type="EMBL" id="VDR28805.1"/>
    </source>
</evidence>